<dbReference type="InterPro" id="IPR032710">
    <property type="entry name" value="NTF2-like_dom_sf"/>
</dbReference>
<comment type="caution">
    <text evidence="2">The sequence shown here is derived from an EMBL/GenBank/DDBJ whole genome shotgun (WGS) entry which is preliminary data.</text>
</comment>
<name>A0A2J7TL64_METSI</name>
<dbReference type="Pfam" id="PF12680">
    <property type="entry name" value="SnoaL_2"/>
    <property type="match status" value="1"/>
</dbReference>
<dbReference type="SUPFAM" id="SSF54427">
    <property type="entry name" value="NTF2-like"/>
    <property type="match status" value="1"/>
</dbReference>
<accession>A0A2J7TL64</accession>
<dbReference type="RefSeq" id="WP_102841823.1">
    <property type="nucleotide sequence ID" value="NZ_PDZR01000001.1"/>
</dbReference>
<dbReference type="EMBL" id="PDZR01000001">
    <property type="protein sequence ID" value="PNG27516.1"/>
    <property type="molecule type" value="Genomic_DNA"/>
</dbReference>
<proteinExistence type="predicted"/>
<evidence type="ECO:0000313" key="2">
    <source>
        <dbReference type="EMBL" id="PNG27516.1"/>
    </source>
</evidence>
<organism evidence="2 3">
    <name type="scientific">Methylocella silvestris</name>
    <dbReference type="NCBI Taxonomy" id="199596"/>
    <lineage>
        <taxon>Bacteria</taxon>
        <taxon>Pseudomonadati</taxon>
        <taxon>Pseudomonadota</taxon>
        <taxon>Alphaproteobacteria</taxon>
        <taxon>Hyphomicrobiales</taxon>
        <taxon>Beijerinckiaceae</taxon>
        <taxon>Methylocella</taxon>
    </lineage>
</organism>
<sequence>MTTDADMKAAIRSGYAARLAEDVPKMLSFFTEDAEFAFNVEGLNLTGDGAPVRGRKALEAIFTALVAAFKIDDWTEISLMAEGDQAVLHWRARVKSTKTGASSLFDVVDLVTFRDGLFASLYQHTDTAKLAAIAGPGALLASA</sequence>
<dbReference type="Proteomes" id="UP000236286">
    <property type="component" value="Unassembled WGS sequence"/>
</dbReference>
<protein>
    <recommendedName>
        <fullName evidence="1">SnoaL-like domain-containing protein</fullName>
    </recommendedName>
</protein>
<dbReference type="OrthoDB" id="8446131at2"/>
<dbReference type="AlphaFoldDB" id="A0A2J7TL64"/>
<dbReference type="InterPro" id="IPR037401">
    <property type="entry name" value="SnoaL-like"/>
</dbReference>
<feature type="domain" description="SnoaL-like" evidence="1">
    <location>
        <begin position="15"/>
        <end position="119"/>
    </location>
</feature>
<reference evidence="2 3" key="1">
    <citation type="submission" date="2017-10" db="EMBL/GenBank/DDBJ databases">
        <title>Genome announcement of Methylocella silvestris TVC from permafrost.</title>
        <authorList>
            <person name="Wang J."/>
            <person name="Geng K."/>
            <person name="Ul-Haque F."/>
            <person name="Crombie A.T."/>
            <person name="Street L.E."/>
            <person name="Wookey P.A."/>
            <person name="Murrell J.C."/>
            <person name="Pratscher J."/>
        </authorList>
    </citation>
    <scope>NUCLEOTIDE SEQUENCE [LARGE SCALE GENOMIC DNA]</scope>
    <source>
        <strain evidence="2 3">TVC</strain>
    </source>
</reference>
<gene>
    <name evidence="2" type="ORF">CR492_00840</name>
</gene>
<evidence type="ECO:0000259" key="1">
    <source>
        <dbReference type="Pfam" id="PF12680"/>
    </source>
</evidence>
<dbReference type="Gene3D" id="3.10.450.50">
    <property type="match status" value="1"/>
</dbReference>
<evidence type="ECO:0000313" key="3">
    <source>
        <dbReference type="Proteomes" id="UP000236286"/>
    </source>
</evidence>